<dbReference type="EMBL" id="PFAL01000009">
    <property type="protein sequence ID" value="PIR95758.1"/>
    <property type="molecule type" value="Genomic_DNA"/>
</dbReference>
<dbReference type="EC" id="2.1.1.-" evidence="4"/>
<dbReference type="GO" id="GO:0005737">
    <property type="term" value="C:cytoplasm"/>
    <property type="evidence" value="ECO:0007669"/>
    <property type="project" value="TreeGrafter"/>
</dbReference>
<dbReference type="InterPro" id="IPR029063">
    <property type="entry name" value="SAM-dependent_MTases_sf"/>
</dbReference>
<dbReference type="Proteomes" id="UP000229972">
    <property type="component" value="Unassembled WGS sequence"/>
</dbReference>
<keyword evidence="2" id="KW-0489">Methyltransferase</keyword>
<dbReference type="PANTHER" id="PTHR13370:SF3">
    <property type="entry name" value="TRNA (GUANINE(10)-N2)-METHYLTRANSFERASE HOMOLOG"/>
    <property type="match status" value="1"/>
</dbReference>
<dbReference type="InterPro" id="IPR002052">
    <property type="entry name" value="DNA_methylase_N6_adenine_CS"/>
</dbReference>
<dbReference type="GO" id="GO:0003677">
    <property type="term" value="F:DNA binding"/>
    <property type="evidence" value="ECO:0007669"/>
    <property type="project" value="InterPro"/>
</dbReference>
<evidence type="ECO:0000313" key="6">
    <source>
        <dbReference type="EMBL" id="PIR95758.1"/>
    </source>
</evidence>
<evidence type="ECO:0000259" key="5">
    <source>
        <dbReference type="Pfam" id="PF01555"/>
    </source>
</evidence>
<gene>
    <name evidence="6" type="ORF">COT93_00725</name>
</gene>
<organism evidence="6 7">
    <name type="scientific">Candidatus Falkowbacteria bacterium CG10_big_fil_rev_8_21_14_0_10_37_18</name>
    <dbReference type="NCBI Taxonomy" id="1974562"/>
    <lineage>
        <taxon>Bacteria</taxon>
        <taxon>Candidatus Falkowiibacteriota</taxon>
    </lineage>
</organism>
<dbReference type="PROSITE" id="PS00092">
    <property type="entry name" value="N6_MTASE"/>
    <property type="match status" value="1"/>
</dbReference>
<comment type="caution">
    <text evidence="6">The sequence shown here is derived from an EMBL/GenBank/DDBJ whole genome shotgun (WGS) entry which is preliminary data.</text>
</comment>
<accession>A0A2H0V9I9</accession>
<dbReference type="Gene3D" id="3.40.50.150">
    <property type="entry name" value="Vaccinia Virus protein VP39"/>
    <property type="match status" value="1"/>
</dbReference>
<sequence length="259" mass="30216">MVVKEGLNKIIHGDCLKILKYFPDNYFDLIFADPPYNLQLPSNRKLFRADGSEVMPVNDAWDKFESYEEYDNFTASWLKECQRVLKMTGTIWVMGMYHNIFRVGKIMQDLGLWFLNDVIWVKIDAMPNFNGRRLTNNHETLLWAVKNKNCKNYTFNFNFLKQMNGGEQMKDTDWIFPICRGAERLRDENGIKLHPTQKPLKLVQQVLLTASKKGDLILDPFMGSGTTAVVAKALGRNWIGIEKEERYIKFAVERILKYA</sequence>
<dbReference type="Pfam" id="PF01555">
    <property type="entry name" value="N6_N4_Mtase"/>
    <property type="match status" value="1"/>
</dbReference>
<keyword evidence="3" id="KW-0808">Transferase</keyword>
<dbReference type="InterPro" id="IPR001091">
    <property type="entry name" value="RM_Methyltransferase"/>
</dbReference>
<feature type="domain" description="DNA methylase N-4/N-6" evidence="5">
    <location>
        <begin position="28"/>
        <end position="252"/>
    </location>
</feature>
<evidence type="ECO:0000256" key="3">
    <source>
        <dbReference type="ARBA" id="ARBA00022679"/>
    </source>
</evidence>
<dbReference type="GO" id="GO:0032259">
    <property type="term" value="P:methylation"/>
    <property type="evidence" value="ECO:0007669"/>
    <property type="project" value="UniProtKB-KW"/>
</dbReference>
<name>A0A2H0V9I9_9BACT</name>
<dbReference type="AlphaFoldDB" id="A0A2H0V9I9"/>
<evidence type="ECO:0000256" key="4">
    <source>
        <dbReference type="RuleBase" id="RU362026"/>
    </source>
</evidence>
<dbReference type="InterPro" id="IPR002941">
    <property type="entry name" value="DNA_methylase_N4/N6"/>
</dbReference>
<dbReference type="GO" id="GO:0008170">
    <property type="term" value="F:N-methyltransferase activity"/>
    <property type="evidence" value="ECO:0007669"/>
    <property type="project" value="InterPro"/>
</dbReference>
<reference evidence="7" key="1">
    <citation type="submission" date="2017-09" db="EMBL/GenBank/DDBJ databases">
        <title>Depth-based differentiation of microbial function through sediment-hosted aquifers and enrichment of novel symbionts in the deep terrestrial subsurface.</title>
        <authorList>
            <person name="Probst A.J."/>
            <person name="Ladd B."/>
            <person name="Jarett J.K."/>
            <person name="Geller-Mcgrath D.E."/>
            <person name="Sieber C.M.K."/>
            <person name="Emerson J.B."/>
            <person name="Anantharaman K."/>
            <person name="Thomas B.C."/>
            <person name="Malmstrom R."/>
            <person name="Stieglmeier M."/>
            <person name="Klingl A."/>
            <person name="Woyke T."/>
            <person name="Ryan C.M."/>
            <person name="Banfield J.F."/>
        </authorList>
    </citation>
    <scope>NUCLEOTIDE SEQUENCE [LARGE SCALE GENOMIC DNA]</scope>
</reference>
<comment type="similarity">
    <text evidence="1 4">Belongs to the N(4)/N(6)-methyltransferase family.</text>
</comment>
<proteinExistence type="inferred from homology"/>
<evidence type="ECO:0000256" key="1">
    <source>
        <dbReference type="ARBA" id="ARBA00006594"/>
    </source>
</evidence>
<evidence type="ECO:0000313" key="7">
    <source>
        <dbReference type="Proteomes" id="UP000229972"/>
    </source>
</evidence>
<dbReference type="PANTHER" id="PTHR13370">
    <property type="entry name" value="RNA METHYLASE-RELATED"/>
    <property type="match status" value="1"/>
</dbReference>
<dbReference type="PRINTS" id="PR00508">
    <property type="entry name" value="S21N4MTFRASE"/>
</dbReference>
<protein>
    <recommendedName>
        <fullName evidence="4">Methyltransferase</fullName>
        <ecNumber evidence="4">2.1.1.-</ecNumber>
    </recommendedName>
</protein>
<evidence type="ECO:0000256" key="2">
    <source>
        <dbReference type="ARBA" id="ARBA00022603"/>
    </source>
</evidence>
<dbReference type="SUPFAM" id="SSF53335">
    <property type="entry name" value="S-adenosyl-L-methionine-dependent methyltransferases"/>
    <property type="match status" value="1"/>
</dbReference>